<evidence type="ECO:0000313" key="2">
    <source>
        <dbReference type="Proteomes" id="UP000772434"/>
    </source>
</evidence>
<sequence length="150" mass="16514">MSLYPPPDGVYNVRSPTHRITLTRLLSGDSTPLTYQAAPLSRQPLGNSNTCCACGMHRKTPQHVLLQCTKPVRVPALRQDFLNTIAPYFPLPQGRAFSDSDAQLQLSSKVYLSLDSGGSYGKYIHEVSVCWMWGGAEGTEGEKTEDSDHE</sequence>
<organism evidence="1 2">
    <name type="scientific">Rhodocollybia butyracea</name>
    <dbReference type="NCBI Taxonomy" id="206335"/>
    <lineage>
        <taxon>Eukaryota</taxon>
        <taxon>Fungi</taxon>
        <taxon>Dikarya</taxon>
        <taxon>Basidiomycota</taxon>
        <taxon>Agaricomycotina</taxon>
        <taxon>Agaricomycetes</taxon>
        <taxon>Agaricomycetidae</taxon>
        <taxon>Agaricales</taxon>
        <taxon>Marasmiineae</taxon>
        <taxon>Omphalotaceae</taxon>
        <taxon>Rhodocollybia</taxon>
    </lineage>
</organism>
<reference evidence="1" key="1">
    <citation type="submission" date="2020-11" db="EMBL/GenBank/DDBJ databases">
        <authorList>
            <consortium name="DOE Joint Genome Institute"/>
            <person name="Ahrendt S."/>
            <person name="Riley R."/>
            <person name="Andreopoulos W."/>
            <person name="Labutti K."/>
            <person name="Pangilinan J."/>
            <person name="Ruiz-Duenas F.J."/>
            <person name="Barrasa J.M."/>
            <person name="Sanchez-Garcia M."/>
            <person name="Camarero S."/>
            <person name="Miyauchi S."/>
            <person name="Serrano A."/>
            <person name="Linde D."/>
            <person name="Babiker R."/>
            <person name="Drula E."/>
            <person name="Ayuso-Fernandez I."/>
            <person name="Pacheco R."/>
            <person name="Padilla G."/>
            <person name="Ferreira P."/>
            <person name="Barriuso J."/>
            <person name="Kellner H."/>
            <person name="Castanera R."/>
            <person name="Alfaro M."/>
            <person name="Ramirez L."/>
            <person name="Pisabarro A.G."/>
            <person name="Kuo A."/>
            <person name="Tritt A."/>
            <person name="Lipzen A."/>
            <person name="He G."/>
            <person name="Yan M."/>
            <person name="Ng V."/>
            <person name="Cullen D."/>
            <person name="Martin F."/>
            <person name="Rosso M.-N."/>
            <person name="Henrissat B."/>
            <person name="Hibbett D."/>
            <person name="Martinez A.T."/>
            <person name="Grigoriev I.V."/>
        </authorList>
    </citation>
    <scope>NUCLEOTIDE SEQUENCE</scope>
    <source>
        <strain evidence="1">AH 40177</strain>
    </source>
</reference>
<accession>A0A9P5PBS0</accession>
<name>A0A9P5PBS0_9AGAR</name>
<comment type="caution">
    <text evidence="1">The sequence shown here is derived from an EMBL/GenBank/DDBJ whole genome shotgun (WGS) entry which is preliminary data.</text>
</comment>
<dbReference type="AlphaFoldDB" id="A0A9P5PBS0"/>
<keyword evidence="2" id="KW-1185">Reference proteome</keyword>
<protein>
    <submittedName>
        <fullName evidence="1">Uncharacterized protein</fullName>
    </submittedName>
</protein>
<gene>
    <name evidence="1" type="ORF">BDP27DRAFT_1492542</name>
</gene>
<proteinExistence type="predicted"/>
<evidence type="ECO:0000313" key="1">
    <source>
        <dbReference type="EMBL" id="KAF9060553.1"/>
    </source>
</evidence>
<dbReference type="EMBL" id="JADNRY010000238">
    <property type="protein sequence ID" value="KAF9060553.1"/>
    <property type="molecule type" value="Genomic_DNA"/>
</dbReference>
<dbReference type="Proteomes" id="UP000772434">
    <property type="component" value="Unassembled WGS sequence"/>
</dbReference>